<proteinExistence type="predicted"/>
<accession>A0ABS1G0A7</accession>
<dbReference type="SUPFAM" id="SSF51445">
    <property type="entry name" value="(Trans)glycosidases"/>
    <property type="match status" value="1"/>
</dbReference>
<dbReference type="Proteomes" id="UP000628669">
    <property type="component" value="Unassembled WGS sequence"/>
</dbReference>
<dbReference type="InterPro" id="IPR028994">
    <property type="entry name" value="Integrin_alpha_N"/>
</dbReference>
<evidence type="ECO:0000313" key="2">
    <source>
        <dbReference type="EMBL" id="MBK1898094.1"/>
    </source>
</evidence>
<dbReference type="InterPro" id="IPR017853">
    <property type="entry name" value="GH"/>
</dbReference>
<dbReference type="Pfam" id="PF13517">
    <property type="entry name" value="FG-GAP_3"/>
    <property type="match status" value="2"/>
</dbReference>
<protein>
    <submittedName>
        <fullName evidence="2">VCBS repeat-containing protein</fullName>
    </submittedName>
</protein>
<keyword evidence="3" id="KW-1185">Reference proteome</keyword>
<name>A0ABS1G0A7_9FLAO</name>
<reference evidence="3" key="1">
    <citation type="submission" date="2021-01" db="EMBL/GenBank/DDBJ databases">
        <title>Genome public.</title>
        <authorList>
            <person name="Liu C."/>
            <person name="Sun Q."/>
        </authorList>
    </citation>
    <scope>NUCLEOTIDE SEQUENCE [LARGE SCALE GENOMIC DNA]</scope>
    <source>
        <strain evidence="3">YIM B02567</strain>
    </source>
</reference>
<dbReference type="Gene3D" id="2.40.128.340">
    <property type="match status" value="1"/>
</dbReference>
<dbReference type="EMBL" id="JAENHK010000010">
    <property type="protein sequence ID" value="MBK1898094.1"/>
    <property type="molecule type" value="Genomic_DNA"/>
</dbReference>
<dbReference type="PANTHER" id="PTHR45460:SF2">
    <property type="entry name" value="ALPHA 1,3 GLUCANASE, GH71 FAMILY (EUROFUNG)"/>
    <property type="match status" value="1"/>
</dbReference>
<sequence length="775" mass="87022">MKNKYALLIRPFLLILSIVGSFIYTSAQSQNNFLIGVWSPPDMDANFVAIPADYDNDGMVDISVKTSGGYWLIDYAKVGGFNGWDKILPQYGGLEAIPVPGDYDGDGHMDLAVKTNSGAWLIDYYAVNGLGGWDVTLSFNYGDEHYHPVPADYDGDGYTDIAAKTDDGRWLIDYYAKNNGFTGWDVILTQYGGTEAHPVPADYNGDGATDIAVKTDNGQWLIDYYQENGGFNGWDYISTSMYGDAASIPVPADYNGDGRVDLAVRENKVWKINYADALGHFDTAWDKTTLPEYGDNTTQPLPADYNGDGRADLSLKVNETGTWLIDYSEIVGSQTNYSGWNEHAKIGQWNWGNADYNYLVGPSAPYYNNDLIKFQKIKNANIDFIVNPEVMFFPDNYARIYTYLDLAKKSSLKVLLSGHNIASKLDPDSLPGYKQEFLDAFKNNLPTGLDQAIMGIFLGDEPQIGDLNNVKKWTSFFNTNYTQQPTFYNLFPRYGSFADDVSYESYLDKYINENRTDFVSYDYYPFENNIPFRADYFYNMRVFKEKLGNDRPFWFVIQSNKDYAPEPYEPKLKFLTSSAIAYGAKGLLYWSYMNGFESNTAHYASIQKVNKYIKEVVGPVVLTTDYITTLHKSNTYMNQGRPFSSDELITSNFTGVITDVSNNNIVVGLFQQNNTTTTDSYIWIVNKDLSASALSTKLTLEGAYQSSSISPRVDSYVSPNNSFVTINRTFNHVTNKTTITIPELGPGEGVMLKVVQLNSTLLRCGVNTENLITLN</sequence>
<organism evidence="2 3">
    <name type="scientific">Chryseobacterium paridis</name>
    <dbReference type="NCBI Taxonomy" id="2800328"/>
    <lineage>
        <taxon>Bacteria</taxon>
        <taxon>Pseudomonadati</taxon>
        <taxon>Bacteroidota</taxon>
        <taxon>Flavobacteriia</taxon>
        <taxon>Flavobacteriales</taxon>
        <taxon>Weeksellaceae</taxon>
        <taxon>Chryseobacterium group</taxon>
        <taxon>Chryseobacterium</taxon>
    </lineage>
</organism>
<dbReference type="PANTHER" id="PTHR45460">
    <property type="entry name" value="SIMILAR TO CYSTEINE PROTEINASE"/>
    <property type="match status" value="1"/>
</dbReference>
<dbReference type="RefSeq" id="WP_200248766.1">
    <property type="nucleotide sequence ID" value="NZ_JAENHK010000010.1"/>
</dbReference>
<dbReference type="Gene3D" id="3.20.20.80">
    <property type="entry name" value="Glycosidases"/>
    <property type="match status" value="1"/>
</dbReference>
<gene>
    <name evidence="2" type="ORF">JHL15_20175</name>
</gene>
<dbReference type="SUPFAM" id="SSF69318">
    <property type="entry name" value="Integrin alpha N-terminal domain"/>
    <property type="match status" value="1"/>
</dbReference>
<evidence type="ECO:0000313" key="3">
    <source>
        <dbReference type="Proteomes" id="UP000628669"/>
    </source>
</evidence>
<keyword evidence="1" id="KW-0732">Signal</keyword>
<dbReference type="InterPro" id="IPR013517">
    <property type="entry name" value="FG-GAP"/>
</dbReference>
<evidence type="ECO:0000256" key="1">
    <source>
        <dbReference type="ARBA" id="ARBA00022729"/>
    </source>
</evidence>
<comment type="caution">
    <text evidence="2">The sequence shown here is derived from an EMBL/GenBank/DDBJ whole genome shotgun (WGS) entry which is preliminary data.</text>
</comment>